<sequence>MPKNIEDFDLNAIDAAFIDNPHPVLHRLRQHSPVHQNPDGSILLTRHADCQAVYQSRSMSSDKTRDFGEKFGDCPLYTHHTTSLVFNDPPYHTVVRKLIASAFTPRKLAEMEARIDFLVDRLLDHVEDLGTLDLVQDFAKVLPTEIISFMLGIPESHRAQLRGYSLAILGALDPVVSPERLAAGNDAVTEFSAVLGELIDHRRRHPEGAAQGEVLESLIFGDHDGRRLTQDELIQNCIFLLNAGHETTTSLVANSVGLLLDNPDQHRRLRDDPGLIDTTVEECLRLESPLQIGNRLATEDLALSDGTVIAQGTFIHMSIAAANRDPAVFEAPDKMDIARTPNRHLAFATGIHVCLGATLARIEGRIALGRLVRRFPKLRANGPAKRMPLARFRGYSDLPVQV</sequence>
<evidence type="ECO:0000313" key="2">
    <source>
        <dbReference type="EMBL" id="MEC3861446.1"/>
    </source>
</evidence>
<comment type="similarity">
    <text evidence="1">Belongs to the cytochrome P450 family.</text>
</comment>
<name>A0ABU6HGK7_9RHOB</name>
<dbReference type="SUPFAM" id="SSF48264">
    <property type="entry name" value="Cytochrome P450"/>
    <property type="match status" value="1"/>
</dbReference>
<dbReference type="PANTHER" id="PTHR46696">
    <property type="entry name" value="P450, PUTATIVE (EUROFUNG)-RELATED"/>
    <property type="match status" value="1"/>
</dbReference>
<dbReference type="PRINTS" id="PR00385">
    <property type="entry name" value="P450"/>
</dbReference>
<reference evidence="2 3" key="1">
    <citation type="submission" date="2024-01" db="EMBL/GenBank/DDBJ databases">
        <title>Mesobacterium rodlantinim sp. nov., isolated from shallow sea hydrothermal systems off Kueishantao Island.</title>
        <authorList>
            <person name="Su Z."/>
            <person name="Tang K."/>
        </authorList>
    </citation>
    <scope>NUCLEOTIDE SEQUENCE [LARGE SCALE GENOMIC DNA]</scope>
    <source>
        <strain evidence="2 3">TK19101</strain>
    </source>
</reference>
<evidence type="ECO:0000313" key="3">
    <source>
        <dbReference type="Proteomes" id="UP001348149"/>
    </source>
</evidence>
<dbReference type="InterPro" id="IPR001128">
    <property type="entry name" value="Cyt_P450"/>
</dbReference>
<dbReference type="Gene3D" id="1.10.630.10">
    <property type="entry name" value="Cytochrome P450"/>
    <property type="match status" value="1"/>
</dbReference>
<dbReference type="PANTHER" id="PTHR46696:SF1">
    <property type="entry name" value="CYTOCHROME P450 YJIB-RELATED"/>
    <property type="match status" value="1"/>
</dbReference>
<dbReference type="Pfam" id="PF00067">
    <property type="entry name" value="p450"/>
    <property type="match status" value="2"/>
</dbReference>
<accession>A0ABU6HGK7</accession>
<organism evidence="2 3">
    <name type="scientific">Mesobacterium hydrothermale</name>
    <dbReference type="NCBI Taxonomy" id="3111907"/>
    <lineage>
        <taxon>Bacteria</taxon>
        <taxon>Pseudomonadati</taxon>
        <taxon>Pseudomonadota</taxon>
        <taxon>Alphaproteobacteria</taxon>
        <taxon>Rhodobacterales</taxon>
        <taxon>Roseobacteraceae</taxon>
        <taxon>Mesobacterium</taxon>
    </lineage>
</organism>
<dbReference type="InterPro" id="IPR002397">
    <property type="entry name" value="Cyt_P450_B"/>
</dbReference>
<comment type="caution">
    <text evidence="2">The sequence shown here is derived from an EMBL/GenBank/DDBJ whole genome shotgun (WGS) entry which is preliminary data.</text>
</comment>
<protein>
    <submittedName>
        <fullName evidence="2">Cytochrome P450</fullName>
    </submittedName>
</protein>
<dbReference type="InterPro" id="IPR036396">
    <property type="entry name" value="Cyt_P450_sf"/>
</dbReference>
<dbReference type="RefSeq" id="WP_326297164.1">
    <property type="nucleotide sequence ID" value="NZ_JAYLLH010000010.1"/>
</dbReference>
<dbReference type="EMBL" id="JAYLLH010000010">
    <property type="protein sequence ID" value="MEC3861446.1"/>
    <property type="molecule type" value="Genomic_DNA"/>
</dbReference>
<evidence type="ECO:0000256" key="1">
    <source>
        <dbReference type="ARBA" id="ARBA00010617"/>
    </source>
</evidence>
<dbReference type="Proteomes" id="UP001348149">
    <property type="component" value="Unassembled WGS sequence"/>
</dbReference>
<dbReference type="CDD" id="cd20625">
    <property type="entry name" value="CYP164-like"/>
    <property type="match status" value="1"/>
</dbReference>
<keyword evidence="3" id="KW-1185">Reference proteome</keyword>
<gene>
    <name evidence="2" type="ORF">VK792_09135</name>
</gene>
<proteinExistence type="inferred from homology"/>
<dbReference type="PRINTS" id="PR00359">
    <property type="entry name" value="BP450"/>
</dbReference>